<organism evidence="2 3">
    <name type="scientific">Aeromicrobium endophyticum</name>
    <dbReference type="NCBI Taxonomy" id="2292704"/>
    <lineage>
        <taxon>Bacteria</taxon>
        <taxon>Bacillati</taxon>
        <taxon>Actinomycetota</taxon>
        <taxon>Actinomycetes</taxon>
        <taxon>Propionibacteriales</taxon>
        <taxon>Nocardioidaceae</taxon>
        <taxon>Aeromicrobium</taxon>
    </lineage>
</organism>
<dbReference type="EMBL" id="QUBR01000001">
    <property type="protein sequence ID" value="REK72936.1"/>
    <property type="molecule type" value="Genomic_DNA"/>
</dbReference>
<reference evidence="2 3" key="1">
    <citation type="submission" date="2018-08" db="EMBL/GenBank/DDBJ databases">
        <title>Aeromicrobium sp. M2KJ-4, whole genome shotgun sequence.</title>
        <authorList>
            <person name="Tuo L."/>
        </authorList>
    </citation>
    <scope>NUCLEOTIDE SEQUENCE [LARGE SCALE GENOMIC DNA]</scope>
    <source>
        <strain evidence="2 3">M2KJ-4</strain>
    </source>
</reference>
<dbReference type="Proteomes" id="UP000265581">
    <property type="component" value="Unassembled WGS sequence"/>
</dbReference>
<evidence type="ECO:0000313" key="3">
    <source>
        <dbReference type="Proteomes" id="UP000265581"/>
    </source>
</evidence>
<comment type="caution">
    <text evidence="2">The sequence shown here is derived from an EMBL/GenBank/DDBJ whole genome shotgun (WGS) entry which is preliminary data.</text>
</comment>
<feature type="transmembrane region" description="Helical" evidence="1">
    <location>
        <begin position="127"/>
        <end position="144"/>
    </location>
</feature>
<dbReference type="RefSeq" id="WP_119703050.1">
    <property type="nucleotide sequence ID" value="NZ_JBHSOI010000001.1"/>
</dbReference>
<accession>A0A371PBI5</accession>
<proteinExistence type="predicted"/>
<gene>
    <name evidence="2" type="ORF">DX116_04915</name>
</gene>
<evidence type="ECO:0000256" key="1">
    <source>
        <dbReference type="SAM" id="Phobius"/>
    </source>
</evidence>
<dbReference type="InterPro" id="IPR049713">
    <property type="entry name" value="Pr6Pr-like"/>
</dbReference>
<evidence type="ECO:0000313" key="2">
    <source>
        <dbReference type="EMBL" id="REK72936.1"/>
    </source>
</evidence>
<feature type="transmembrane region" description="Helical" evidence="1">
    <location>
        <begin position="67"/>
        <end position="90"/>
    </location>
</feature>
<keyword evidence="1" id="KW-0812">Transmembrane</keyword>
<dbReference type="AlphaFoldDB" id="A0A371PBI5"/>
<feature type="transmembrane region" description="Helical" evidence="1">
    <location>
        <begin position="173"/>
        <end position="197"/>
    </location>
</feature>
<keyword evidence="1" id="KW-1133">Transmembrane helix</keyword>
<keyword evidence="1" id="KW-0472">Membrane</keyword>
<feature type="transmembrane region" description="Helical" evidence="1">
    <location>
        <begin position="34"/>
        <end position="55"/>
    </location>
</feature>
<name>A0A371PBI5_9ACTN</name>
<sequence>MTRTWHGLIALLVAIALVGQTAITVDDGRSLVNFFSYFTIESNILVLVASVLLVLRPDRGGTAFGILRLGSLTAITVTGVVYATLLAGNAEFEGAEWWYDKIFHYVVPVMTVIGFVALRPRTRLERTALWSLAFPVAWLAYTLVRAEVADPVYALTPTTTAPVPYGFLDVADLGWLTVSSICLVMTAGFVALSVFYARISRSRPARR</sequence>
<feature type="transmembrane region" description="Helical" evidence="1">
    <location>
        <begin position="102"/>
        <end position="120"/>
    </location>
</feature>
<protein>
    <submittedName>
        <fullName evidence="2">F420-dependent oxidoreductase</fullName>
    </submittedName>
</protein>
<dbReference type="OrthoDB" id="9809977at2"/>
<keyword evidence="3" id="KW-1185">Reference proteome</keyword>
<dbReference type="NCBIfam" id="NF038065">
    <property type="entry name" value="Pr6Pr"/>
    <property type="match status" value="1"/>
</dbReference>